<organism evidence="4">
    <name type="scientific">Diabrotica virgifera virgifera</name>
    <name type="common">western corn rootworm</name>
    <dbReference type="NCBI Taxonomy" id="50390"/>
    <lineage>
        <taxon>Eukaryota</taxon>
        <taxon>Metazoa</taxon>
        <taxon>Ecdysozoa</taxon>
        <taxon>Arthropoda</taxon>
        <taxon>Hexapoda</taxon>
        <taxon>Insecta</taxon>
        <taxon>Pterygota</taxon>
        <taxon>Neoptera</taxon>
        <taxon>Endopterygota</taxon>
        <taxon>Coleoptera</taxon>
        <taxon>Polyphaga</taxon>
        <taxon>Cucujiformia</taxon>
        <taxon>Chrysomeloidea</taxon>
        <taxon>Chrysomelidae</taxon>
        <taxon>Galerucinae</taxon>
        <taxon>Diabroticina</taxon>
        <taxon>Diabroticites</taxon>
        <taxon>Diabrotica</taxon>
    </lineage>
</organism>
<keyword evidence="3" id="KW-1133">Transmembrane helix</keyword>
<keyword evidence="3" id="KW-0472">Membrane</keyword>
<protein>
    <submittedName>
        <fullName evidence="4">Uncharacterized protein LOC114347342</fullName>
    </submittedName>
</protein>
<evidence type="ECO:0000313" key="4">
    <source>
        <dbReference type="RefSeq" id="XP_028153859.1"/>
    </source>
</evidence>
<dbReference type="GO" id="GO:0032222">
    <property type="term" value="P:regulation of synaptic transmission, cholinergic"/>
    <property type="evidence" value="ECO:0007669"/>
    <property type="project" value="InterPro"/>
</dbReference>
<evidence type="ECO:0000256" key="3">
    <source>
        <dbReference type="SAM" id="Phobius"/>
    </source>
</evidence>
<keyword evidence="3" id="KW-0812">Transmembrane</keyword>
<dbReference type="GO" id="GO:0030431">
    <property type="term" value="P:sleep"/>
    <property type="evidence" value="ECO:0007669"/>
    <property type="project" value="InterPro"/>
</dbReference>
<name>A0A6P7GWK7_DIAVI</name>
<keyword evidence="1" id="KW-0732">Signal</keyword>
<keyword evidence="2" id="KW-0325">Glycoprotein</keyword>
<dbReference type="AlphaFoldDB" id="A0A6P7GWK7"/>
<gene>
    <name evidence="4" type="primary">LOC114347342</name>
</gene>
<evidence type="ECO:0000256" key="1">
    <source>
        <dbReference type="ARBA" id="ARBA00022729"/>
    </source>
</evidence>
<dbReference type="Pfam" id="PF17064">
    <property type="entry name" value="QVR"/>
    <property type="match status" value="1"/>
</dbReference>
<dbReference type="InParanoid" id="A0A6P7GWK7"/>
<proteinExistence type="predicted"/>
<feature type="transmembrane region" description="Helical" evidence="3">
    <location>
        <begin position="149"/>
        <end position="167"/>
    </location>
</feature>
<evidence type="ECO:0000256" key="2">
    <source>
        <dbReference type="ARBA" id="ARBA00023180"/>
    </source>
</evidence>
<sequence>MSEMVDKRIIYIIGIIIQTLPTVKCDAVKPKIEKAKSLVCYQCNSSTEELEPKCDLEYFKLLQSFKKDEMRFQCPSYRSKFCFISVKKVQAFRITSRGCSSGVDVNNNALKSGCLRSKIRDEELLCFCKTNLCNSGTSIKLLYHTKKNIYVLFLILEILLFNIYIRYCHYSIF</sequence>
<dbReference type="RefSeq" id="XP_028153859.1">
    <property type="nucleotide sequence ID" value="XM_028298058.1"/>
</dbReference>
<reference evidence="4" key="1">
    <citation type="submission" date="2025-08" db="UniProtKB">
        <authorList>
            <consortium name="RefSeq"/>
        </authorList>
    </citation>
    <scope>IDENTIFICATION</scope>
    <source>
        <tissue evidence="4">Whole insect</tissue>
    </source>
</reference>
<accession>A0A6P7GWK7</accession>
<dbReference type="InterPro" id="IPR031424">
    <property type="entry name" value="QVR-like"/>
</dbReference>